<accession>A0A562RZU5</accession>
<keyword evidence="2" id="KW-1185">Reference proteome</keyword>
<comment type="caution">
    <text evidence="1">The sequence shown here is derived from an EMBL/GenBank/DDBJ whole genome shotgun (WGS) entry which is preliminary data.</text>
</comment>
<dbReference type="RefSeq" id="WP_145831419.1">
    <property type="nucleotide sequence ID" value="NZ_VLLA01000003.1"/>
</dbReference>
<dbReference type="AlphaFoldDB" id="A0A562RZU5"/>
<organism evidence="1 2">
    <name type="scientific">Bradyrhizobium huanghuaihaiense</name>
    <dbReference type="NCBI Taxonomy" id="990078"/>
    <lineage>
        <taxon>Bacteria</taxon>
        <taxon>Pseudomonadati</taxon>
        <taxon>Pseudomonadota</taxon>
        <taxon>Alphaproteobacteria</taxon>
        <taxon>Hyphomicrobiales</taxon>
        <taxon>Nitrobacteraceae</taxon>
        <taxon>Bradyrhizobium</taxon>
    </lineage>
</organism>
<dbReference type="OrthoDB" id="9853833at2"/>
<dbReference type="Proteomes" id="UP000316291">
    <property type="component" value="Unassembled WGS sequence"/>
</dbReference>
<evidence type="ECO:0000313" key="2">
    <source>
        <dbReference type="Proteomes" id="UP000316291"/>
    </source>
</evidence>
<dbReference type="EMBL" id="VLLA01000003">
    <property type="protein sequence ID" value="TWI73786.1"/>
    <property type="molecule type" value="Genomic_DNA"/>
</dbReference>
<proteinExistence type="predicted"/>
<protein>
    <submittedName>
        <fullName evidence="1">Uncharacterized protein</fullName>
    </submittedName>
</protein>
<sequence>MLDHQQFIETWRLLGERLFVLKSLTLSHPRGLAECFLVERERNGSREKELMLREEIRQIGEAVKVSADLVQSADKFVTDCLEWCDAIQAEQEAEAKQSLQAATPAGTA</sequence>
<gene>
    <name evidence="1" type="ORF">IQ16_01930</name>
</gene>
<name>A0A562RZU5_9BRAD</name>
<reference evidence="1 2" key="1">
    <citation type="journal article" date="2015" name="Stand. Genomic Sci.">
        <title>Genomic Encyclopedia of Bacterial and Archaeal Type Strains, Phase III: the genomes of soil and plant-associated and newly described type strains.</title>
        <authorList>
            <person name="Whitman W.B."/>
            <person name="Woyke T."/>
            <person name="Klenk H.P."/>
            <person name="Zhou Y."/>
            <person name="Lilburn T.G."/>
            <person name="Beck B.J."/>
            <person name="De Vos P."/>
            <person name="Vandamme P."/>
            <person name="Eisen J.A."/>
            <person name="Garrity G."/>
            <person name="Hugenholtz P."/>
            <person name="Kyrpides N.C."/>
        </authorList>
    </citation>
    <scope>NUCLEOTIDE SEQUENCE [LARGE SCALE GENOMIC DNA]</scope>
    <source>
        <strain evidence="1 2">CGMCC 1.10948</strain>
    </source>
</reference>
<evidence type="ECO:0000313" key="1">
    <source>
        <dbReference type="EMBL" id="TWI73786.1"/>
    </source>
</evidence>